<dbReference type="Pfam" id="PF21530">
    <property type="entry name" value="Pif1_2B_dom"/>
    <property type="match status" value="1"/>
</dbReference>
<dbReference type="OrthoDB" id="10050764at2759"/>
<dbReference type="STRING" id="37653.A0A0L8G600"/>
<gene>
    <name evidence="2" type="ORF">OCBIM_22000188mg</name>
</gene>
<feature type="non-terminal residue" evidence="2">
    <location>
        <position position="1"/>
    </location>
</feature>
<reference evidence="2" key="1">
    <citation type="submission" date="2015-07" db="EMBL/GenBank/DDBJ databases">
        <title>MeaNS - Measles Nucleotide Surveillance Program.</title>
        <authorList>
            <person name="Tran T."/>
            <person name="Druce J."/>
        </authorList>
    </citation>
    <scope>NUCLEOTIDE SEQUENCE</scope>
    <source>
        <strain evidence="2">UCB-OBI-ISO-001</strain>
        <tissue evidence="2">Gonad</tissue>
    </source>
</reference>
<sequence>LVQEPKDTALTTFFKLCTNDSFAKILLYPQVSLYYIWKKKTRIWESRKQRQPAKGQPNLKSSPTLGRVYTVCPNQQECFYLRLLLHEVTGLTSFDDLKCFSGEAFATYCEACLKRGLLEDSAQWDATLAETATICLRRSLRKLFAVLLQTCALSDPVTLWEKYKEDLSEDYHHHGQLLLPHLNVAFNDEFFNRALIDIEGSLLTAGSNNLSFYGLPKVSRIGSHTLPTGIIQETAYDVDALQQYINKNKPKLLQNQQHTYSAVYTSIHECKGGIFFLDAPGGTGNAFVTKILLAKSHISSPKHIYCENLLRSLPGNLHTYKSVDQEAAVNFPTEFLNSLDPSRLPPHQLHLKIGASVMLLRNLEPPRLCNGMRLVVKNVLPYVIEATILIGCGIRNIFIPRIPLTPSDKQCPCPFC</sequence>
<dbReference type="InterPro" id="IPR049163">
    <property type="entry name" value="Pif1-like_2B_dom"/>
</dbReference>
<dbReference type="PANTHER" id="PTHR10492">
    <property type="match status" value="1"/>
</dbReference>
<dbReference type="AlphaFoldDB" id="A0A0L8G600"/>
<feature type="domain" description="DNA helicase Pif1-like 2B" evidence="1">
    <location>
        <begin position="334"/>
        <end position="377"/>
    </location>
</feature>
<dbReference type="EMBL" id="KQ423889">
    <property type="protein sequence ID" value="KOF72010.1"/>
    <property type="molecule type" value="Genomic_DNA"/>
</dbReference>
<organism evidence="2">
    <name type="scientific">Octopus bimaculoides</name>
    <name type="common">California two-spotted octopus</name>
    <dbReference type="NCBI Taxonomy" id="37653"/>
    <lineage>
        <taxon>Eukaryota</taxon>
        <taxon>Metazoa</taxon>
        <taxon>Spiralia</taxon>
        <taxon>Lophotrochozoa</taxon>
        <taxon>Mollusca</taxon>
        <taxon>Cephalopoda</taxon>
        <taxon>Coleoidea</taxon>
        <taxon>Octopodiformes</taxon>
        <taxon>Octopoda</taxon>
        <taxon>Incirrata</taxon>
        <taxon>Octopodidae</taxon>
        <taxon>Octopus</taxon>
    </lineage>
</organism>
<evidence type="ECO:0000313" key="2">
    <source>
        <dbReference type="EMBL" id="KOF72010.1"/>
    </source>
</evidence>
<name>A0A0L8G600_OCTBM</name>
<protein>
    <recommendedName>
        <fullName evidence="1">DNA helicase Pif1-like 2B domain-containing protein</fullName>
    </recommendedName>
</protein>
<proteinExistence type="predicted"/>
<evidence type="ECO:0000259" key="1">
    <source>
        <dbReference type="Pfam" id="PF21530"/>
    </source>
</evidence>
<accession>A0A0L8G600</accession>